<organism evidence="1 2">
    <name type="scientific">Paspalum notatum var. saurae</name>
    <dbReference type="NCBI Taxonomy" id="547442"/>
    <lineage>
        <taxon>Eukaryota</taxon>
        <taxon>Viridiplantae</taxon>
        <taxon>Streptophyta</taxon>
        <taxon>Embryophyta</taxon>
        <taxon>Tracheophyta</taxon>
        <taxon>Spermatophyta</taxon>
        <taxon>Magnoliopsida</taxon>
        <taxon>Liliopsida</taxon>
        <taxon>Poales</taxon>
        <taxon>Poaceae</taxon>
        <taxon>PACMAD clade</taxon>
        <taxon>Panicoideae</taxon>
        <taxon>Andropogonodae</taxon>
        <taxon>Paspaleae</taxon>
        <taxon>Paspalinae</taxon>
        <taxon>Paspalum</taxon>
    </lineage>
</organism>
<sequence length="90" mass="10272">MTEVMVWSRHIYCFGHRGYRTTARHQSADYLAEKGGFLGARLCVYIQVGTQPGASPNDEVEYTRYALAVTKRTYHQSYVRLVANQGELPE</sequence>
<evidence type="ECO:0000313" key="1">
    <source>
        <dbReference type="EMBL" id="WVZ81044.1"/>
    </source>
</evidence>
<proteinExistence type="predicted"/>
<dbReference type="Proteomes" id="UP001341281">
    <property type="component" value="Chromosome 06"/>
</dbReference>
<keyword evidence="2" id="KW-1185">Reference proteome</keyword>
<reference evidence="1 2" key="1">
    <citation type="submission" date="2024-02" db="EMBL/GenBank/DDBJ databases">
        <title>High-quality chromosome-scale genome assembly of Pensacola bahiagrass (Paspalum notatum Flugge var. saurae).</title>
        <authorList>
            <person name="Vega J.M."/>
            <person name="Podio M."/>
            <person name="Orjuela J."/>
            <person name="Siena L.A."/>
            <person name="Pessino S.C."/>
            <person name="Combes M.C."/>
            <person name="Mariac C."/>
            <person name="Albertini E."/>
            <person name="Pupilli F."/>
            <person name="Ortiz J.P.A."/>
            <person name="Leblanc O."/>
        </authorList>
    </citation>
    <scope>NUCLEOTIDE SEQUENCE [LARGE SCALE GENOMIC DNA]</scope>
    <source>
        <strain evidence="1">R1</strain>
        <tissue evidence="1">Leaf</tissue>
    </source>
</reference>
<dbReference type="EMBL" id="CP144750">
    <property type="protein sequence ID" value="WVZ81044.1"/>
    <property type="molecule type" value="Genomic_DNA"/>
</dbReference>
<evidence type="ECO:0000313" key="2">
    <source>
        <dbReference type="Proteomes" id="UP001341281"/>
    </source>
</evidence>
<accession>A0AAQ3TVG5</accession>
<protein>
    <submittedName>
        <fullName evidence="1">Uncharacterized protein</fullName>
    </submittedName>
</protein>
<gene>
    <name evidence="1" type="ORF">U9M48_028471</name>
</gene>
<name>A0AAQ3TVG5_PASNO</name>
<dbReference type="AlphaFoldDB" id="A0AAQ3TVG5"/>